<feature type="transmembrane region" description="Helical" evidence="7">
    <location>
        <begin position="162"/>
        <end position="183"/>
    </location>
</feature>
<dbReference type="InterPro" id="IPR050809">
    <property type="entry name" value="UgpAE/MalFG_permease"/>
</dbReference>
<feature type="transmembrane region" description="Helical" evidence="7">
    <location>
        <begin position="277"/>
        <end position="296"/>
    </location>
</feature>
<feature type="transmembrane region" description="Helical" evidence="7">
    <location>
        <begin position="85"/>
        <end position="108"/>
    </location>
</feature>
<sequence>MTVSAGPVPRRSAGATAARRQNRAAYALVLPFIIVFAAMLIVPLAYSAYLSFFRTQLVGGEQFAWLANYLRAFTDPSFLGGLGRMAIFLVIQVPIMLGLALFFALALDSGRIRGSKALRLLFFVPYAVPGVVATLMWGYIYGPDYGPIAQVVRAMGLAAPNLLSSHSILGSMMNIVTWEYVGYNMIIMYAALRAIPQERYEAAEIDGAGQFRIAWSIKIPAIRSAIMLTVIFSIIGTFQLFNEPSLLHTAAPNSVGDDFTPNFYAYNVAFVNQDVNYAGALAFLLGIVIAVISYFVQTAQNRRQGEKR</sequence>
<dbReference type="EMBL" id="BOOQ01000001">
    <property type="protein sequence ID" value="GII43612.1"/>
    <property type="molecule type" value="Genomic_DNA"/>
</dbReference>
<evidence type="ECO:0000256" key="6">
    <source>
        <dbReference type="ARBA" id="ARBA00023136"/>
    </source>
</evidence>
<dbReference type="Proteomes" id="UP000644610">
    <property type="component" value="Unassembled WGS sequence"/>
</dbReference>
<keyword evidence="10" id="KW-1185">Reference proteome</keyword>
<comment type="caution">
    <text evidence="9">The sequence shown here is derived from an EMBL/GenBank/DDBJ whole genome shotgun (WGS) entry which is preliminary data.</text>
</comment>
<name>A0A8J3XIX6_9ACTN</name>
<comment type="similarity">
    <text evidence="7">Belongs to the binding-protein-dependent transport system permease family.</text>
</comment>
<dbReference type="Gene3D" id="1.10.3720.10">
    <property type="entry name" value="MetI-like"/>
    <property type="match status" value="1"/>
</dbReference>
<keyword evidence="3" id="KW-1003">Cell membrane</keyword>
<evidence type="ECO:0000256" key="4">
    <source>
        <dbReference type="ARBA" id="ARBA00022692"/>
    </source>
</evidence>
<dbReference type="PROSITE" id="PS50928">
    <property type="entry name" value="ABC_TM1"/>
    <property type="match status" value="1"/>
</dbReference>
<evidence type="ECO:0000259" key="8">
    <source>
        <dbReference type="PROSITE" id="PS50928"/>
    </source>
</evidence>
<feature type="transmembrane region" description="Helical" evidence="7">
    <location>
        <begin position="221"/>
        <end position="241"/>
    </location>
</feature>
<reference evidence="9" key="1">
    <citation type="submission" date="2021-01" db="EMBL/GenBank/DDBJ databases">
        <title>Whole genome shotgun sequence of Planotetraspora silvatica NBRC 100141.</title>
        <authorList>
            <person name="Komaki H."/>
            <person name="Tamura T."/>
        </authorList>
    </citation>
    <scope>NUCLEOTIDE SEQUENCE</scope>
    <source>
        <strain evidence="9">NBRC 100141</strain>
    </source>
</reference>
<keyword evidence="4 7" id="KW-0812">Transmembrane</keyword>
<keyword evidence="5 7" id="KW-1133">Transmembrane helix</keyword>
<dbReference type="InterPro" id="IPR000515">
    <property type="entry name" value="MetI-like"/>
</dbReference>
<feature type="transmembrane region" description="Helical" evidence="7">
    <location>
        <begin position="25"/>
        <end position="46"/>
    </location>
</feature>
<keyword evidence="6 7" id="KW-0472">Membrane</keyword>
<evidence type="ECO:0000313" key="9">
    <source>
        <dbReference type="EMBL" id="GII43612.1"/>
    </source>
</evidence>
<dbReference type="Pfam" id="PF00528">
    <property type="entry name" value="BPD_transp_1"/>
    <property type="match status" value="1"/>
</dbReference>
<keyword evidence="2 7" id="KW-0813">Transport</keyword>
<protein>
    <submittedName>
        <fullName evidence="9">ABC transporter permease</fullName>
    </submittedName>
</protein>
<feature type="transmembrane region" description="Helical" evidence="7">
    <location>
        <begin position="120"/>
        <end position="142"/>
    </location>
</feature>
<dbReference type="CDD" id="cd06261">
    <property type="entry name" value="TM_PBP2"/>
    <property type="match status" value="1"/>
</dbReference>
<dbReference type="RefSeq" id="WP_203970582.1">
    <property type="nucleotide sequence ID" value="NZ_BAAAKY010000005.1"/>
</dbReference>
<comment type="subcellular location">
    <subcellularLocation>
        <location evidence="1 7">Cell membrane</location>
        <topology evidence="1 7">Multi-pass membrane protein</topology>
    </subcellularLocation>
</comment>
<dbReference type="InterPro" id="IPR035906">
    <property type="entry name" value="MetI-like_sf"/>
</dbReference>
<evidence type="ECO:0000256" key="5">
    <source>
        <dbReference type="ARBA" id="ARBA00022989"/>
    </source>
</evidence>
<evidence type="ECO:0000313" key="10">
    <source>
        <dbReference type="Proteomes" id="UP000644610"/>
    </source>
</evidence>
<accession>A0A8J3XIX6</accession>
<gene>
    <name evidence="9" type="ORF">Psi02_00360</name>
</gene>
<dbReference type="SUPFAM" id="SSF161098">
    <property type="entry name" value="MetI-like"/>
    <property type="match status" value="1"/>
</dbReference>
<dbReference type="GO" id="GO:0055085">
    <property type="term" value="P:transmembrane transport"/>
    <property type="evidence" value="ECO:0007669"/>
    <property type="project" value="InterPro"/>
</dbReference>
<dbReference type="AlphaFoldDB" id="A0A8J3XIX6"/>
<evidence type="ECO:0000256" key="3">
    <source>
        <dbReference type="ARBA" id="ARBA00022475"/>
    </source>
</evidence>
<proteinExistence type="inferred from homology"/>
<evidence type="ECO:0000256" key="7">
    <source>
        <dbReference type="RuleBase" id="RU363032"/>
    </source>
</evidence>
<evidence type="ECO:0000256" key="2">
    <source>
        <dbReference type="ARBA" id="ARBA00022448"/>
    </source>
</evidence>
<dbReference type="PANTHER" id="PTHR43227:SF8">
    <property type="entry name" value="DIACETYLCHITOBIOSE UPTAKE SYSTEM PERMEASE PROTEIN DASB"/>
    <property type="match status" value="1"/>
</dbReference>
<dbReference type="GO" id="GO:0005886">
    <property type="term" value="C:plasma membrane"/>
    <property type="evidence" value="ECO:0007669"/>
    <property type="project" value="UniProtKB-SubCell"/>
</dbReference>
<feature type="domain" description="ABC transmembrane type-1" evidence="8">
    <location>
        <begin position="82"/>
        <end position="296"/>
    </location>
</feature>
<evidence type="ECO:0000256" key="1">
    <source>
        <dbReference type="ARBA" id="ARBA00004651"/>
    </source>
</evidence>
<organism evidence="9 10">
    <name type="scientific">Planotetraspora silvatica</name>
    <dbReference type="NCBI Taxonomy" id="234614"/>
    <lineage>
        <taxon>Bacteria</taxon>
        <taxon>Bacillati</taxon>
        <taxon>Actinomycetota</taxon>
        <taxon>Actinomycetes</taxon>
        <taxon>Streptosporangiales</taxon>
        <taxon>Streptosporangiaceae</taxon>
        <taxon>Planotetraspora</taxon>
    </lineage>
</organism>
<dbReference type="PANTHER" id="PTHR43227">
    <property type="entry name" value="BLL4140 PROTEIN"/>
    <property type="match status" value="1"/>
</dbReference>